<accession>A0A9W8WJC6</accession>
<dbReference type="InterPro" id="IPR021047">
    <property type="entry name" value="Mannosyltransferase_CMT1"/>
</dbReference>
<evidence type="ECO:0000256" key="1">
    <source>
        <dbReference type="PROSITE-ProRule" id="PRU00176"/>
    </source>
</evidence>
<proteinExistence type="predicted"/>
<dbReference type="InterPro" id="IPR035979">
    <property type="entry name" value="RBD_domain_sf"/>
</dbReference>
<feature type="domain" description="RRM" evidence="3">
    <location>
        <begin position="616"/>
        <end position="702"/>
    </location>
</feature>
<feature type="domain" description="RRM" evidence="3">
    <location>
        <begin position="477"/>
        <end position="556"/>
    </location>
</feature>
<dbReference type="PANTHER" id="PTHR34144">
    <property type="entry name" value="CHROMOSOME 8, WHOLE GENOME SHOTGUN SEQUENCE"/>
    <property type="match status" value="1"/>
</dbReference>
<dbReference type="AlphaFoldDB" id="A0A9W8WJC6"/>
<feature type="region of interest" description="Disordered" evidence="2">
    <location>
        <begin position="550"/>
        <end position="593"/>
    </location>
</feature>
<name>A0A9W8WJC6_9HYPO</name>
<dbReference type="OrthoDB" id="262547at2759"/>
<feature type="region of interest" description="Disordered" evidence="2">
    <location>
        <begin position="713"/>
        <end position="752"/>
    </location>
</feature>
<dbReference type="SMART" id="SM00360">
    <property type="entry name" value="RRM"/>
    <property type="match status" value="2"/>
</dbReference>
<evidence type="ECO:0000313" key="5">
    <source>
        <dbReference type="Proteomes" id="UP001140502"/>
    </source>
</evidence>
<dbReference type="GO" id="GO:0003723">
    <property type="term" value="F:RNA binding"/>
    <property type="evidence" value="ECO:0007669"/>
    <property type="project" value="UniProtKB-UniRule"/>
</dbReference>
<dbReference type="Pfam" id="PF00076">
    <property type="entry name" value="RRM_1"/>
    <property type="match status" value="2"/>
</dbReference>
<dbReference type="Proteomes" id="UP001140502">
    <property type="component" value="Unassembled WGS sequence"/>
</dbReference>
<dbReference type="CDD" id="cd00590">
    <property type="entry name" value="RRM_SF"/>
    <property type="match status" value="1"/>
</dbReference>
<feature type="compositionally biased region" description="Basic and acidic residues" evidence="2">
    <location>
        <begin position="713"/>
        <end position="725"/>
    </location>
</feature>
<dbReference type="PANTHER" id="PTHR34144:SF5">
    <property type="entry name" value="ALPHA-1,3-MANNOSYLTRANSFERASE CMT1"/>
    <property type="match status" value="1"/>
</dbReference>
<evidence type="ECO:0000259" key="3">
    <source>
        <dbReference type="PROSITE" id="PS50102"/>
    </source>
</evidence>
<keyword evidence="1" id="KW-0694">RNA-binding</keyword>
<feature type="compositionally biased region" description="Basic and acidic residues" evidence="2">
    <location>
        <begin position="562"/>
        <end position="582"/>
    </location>
</feature>
<evidence type="ECO:0000256" key="2">
    <source>
        <dbReference type="SAM" id="MobiDB-lite"/>
    </source>
</evidence>
<feature type="compositionally biased region" description="Polar residues" evidence="2">
    <location>
        <begin position="742"/>
        <end position="752"/>
    </location>
</feature>
<dbReference type="InterPro" id="IPR012677">
    <property type="entry name" value="Nucleotide-bd_a/b_plait_sf"/>
</dbReference>
<dbReference type="Pfam" id="PF11735">
    <property type="entry name" value="CAP59_mtransfer"/>
    <property type="match status" value="1"/>
</dbReference>
<comment type="caution">
    <text evidence="4">The sequence shown here is derived from an EMBL/GenBank/DDBJ whole genome shotgun (WGS) entry which is preliminary data.</text>
</comment>
<dbReference type="Gene3D" id="3.30.70.330">
    <property type="match status" value="2"/>
</dbReference>
<protein>
    <recommendedName>
        <fullName evidence="3">RRM domain-containing protein</fullName>
    </recommendedName>
</protein>
<keyword evidence="5" id="KW-1185">Reference proteome</keyword>
<dbReference type="EMBL" id="JAPEUR010000029">
    <property type="protein sequence ID" value="KAJ4327128.1"/>
    <property type="molecule type" value="Genomic_DNA"/>
</dbReference>
<organism evidence="4 5">
    <name type="scientific">Fusarium piperis</name>
    <dbReference type="NCBI Taxonomy" id="1435070"/>
    <lineage>
        <taxon>Eukaryota</taxon>
        <taxon>Fungi</taxon>
        <taxon>Dikarya</taxon>
        <taxon>Ascomycota</taxon>
        <taxon>Pezizomycotina</taxon>
        <taxon>Sordariomycetes</taxon>
        <taxon>Hypocreomycetidae</taxon>
        <taxon>Hypocreales</taxon>
        <taxon>Nectriaceae</taxon>
        <taxon>Fusarium</taxon>
        <taxon>Fusarium solani species complex</taxon>
    </lineage>
</organism>
<dbReference type="PROSITE" id="PS50102">
    <property type="entry name" value="RRM"/>
    <property type="match status" value="2"/>
</dbReference>
<gene>
    <name evidence="4" type="ORF">N0V84_002390</name>
</gene>
<dbReference type="SUPFAM" id="SSF54928">
    <property type="entry name" value="RNA-binding domain, RBD"/>
    <property type="match status" value="1"/>
</dbReference>
<evidence type="ECO:0000313" key="4">
    <source>
        <dbReference type="EMBL" id="KAJ4327128.1"/>
    </source>
</evidence>
<dbReference type="InterPro" id="IPR000504">
    <property type="entry name" value="RRM_dom"/>
</dbReference>
<sequence length="752" mass="84143">MHRKFLLVLVLPAFCFLLITTFLYLGRDHLTRITDYLPISNPLAQSSTPPTAIEIATTEWLPEQISTSATIATPEPSVPSLTSISAPSPTVSSGPSIANGKTLSAERISPYISAILEPAATHLPRLECPALDKERYKILQVREKRDDEDDVSGDRIEYFFALNLRECVKLLPRLMGSIVEVIRFLGPHRCALSIVEGNSPDGTGDVLVALTPFLEDIGLAYFYNNSKVNPAKGSRIQKLAELRNLALTPLYKEQVPVTEETTVLFINDVAACPEDLLELALQRRNIGADMTCAMDWTYVGNDPTFYDIWVARTLTGDSFFRVGDDGNWNSAWNLFWNNPDTNQRYNEHLPFQVFACWNGATTFTAAPLLHGLRFRDVRGDKGECFQGEPELFCKDLWFRGYRKIAVVPSVHLEYSDERGADIKKLKGYTSELVKDPDDDSTQVEWVMEPPEEAICHISIRTMERASQSQPDAIAEGRRIYIGNLPYEAKPYDVEEVLSNNGFGNLDKIHISIDPVSARNPGYCFVDFPDRETAENALESLSATIRGRSIKVGPCEPKKPRRGFGDEPATSRRWGDWRTKSDEGGVPIGQLNNKGEEKGPYWAMDHFDDAIRTQEVRRLYVGGLSKMIDQAQHQREITEIFTGFNPAAIGKRITPHESTKTQPGRHHYCFVDFETKEEALAAAEALNGSTITGAPLKVSLAEKIPAKLVARHPDRRNGRRVYDRAYARPGDTGSENAAEGSNAMASNNWRRRD</sequence>
<reference evidence="4" key="1">
    <citation type="submission" date="2022-10" db="EMBL/GenBank/DDBJ databases">
        <title>Tapping the CABI collections for fungal endophytes: first genome assemblies for Collariella, Neodidymelliopsis, Ascochyta clinopodiicola, Didymella pomorum, Didymosphaeria variabile, Neocosmospora piperis and Neocucurbitaria cava.</title>
        <authorList>
            <person name="Hill R."/>
        </authorList>
    </citation>
    <scope>NUCLEOTIDE SEQUENCE</scope>
    <source>
        <strain evidence="4">IMI 366586</strain>
    </source>
</reference>